<organism evidence="2">
    <name type="scientific">marine sediment metagenome</name>
    <dbReference type="NCBI Taxonomy" id="412755"/>
    <lineage>
        <taxon>unclassified sequences</taxon>
        <taxon>metagenomes</taxon>
        <taxon>ecological metagenomes</taxon>
    </lineage>
</organism>
<reference evidence="2" key="1">
    <citation type="journal article" date="2015" name="Nature">
        <title>Complex archaea that bridge the gap between prokaryotes and eukaryotes.</title>
        <authorList>
            <person name="Spang A."/>
            <person name="Saw J.H."/>
            <person name="Jorgensen S.L."/>
            <person name="Zaremba-Niedzwiedzka K."/>
            <person name="Martijn J."/>
            <person name="Lind A.E."/>
            <person name="van Eijk R."/>
            <person name="Schleper C."/>
            <person name="Guy L."/>
            <person name="Ettema T.J."/>
        </authorList>
    </citation>
    <scope>NUCLEOTIDE SEQUENCE</scope>
</reference>
<keyword evidence="1" id="KW-1133">Transmembrane helix</keyword>
<evidence type="ECO:0000313" key="2">
    <source>
        <dbReference type="EMBL" id="KKN56599.1"/>
    </source>
</evidence>
<name>A0A0F9RPF1_9ZZZZ</name>
<sequence>MKKLSIALLSLLSIANVNAANINLTVDGGWQDFYFDDAGTSWEDTFSFTLTEQALFTVTDAYESGDEFSFTNGITTWNTSTAILGAPNLGGNFDAALASLQFSSLSVLLGAGSYTISGFTTLSPFGSGGAAVQLSSVDVSAVPIPAAALLFAPALVGFMGLRRKAKNTAV</sequence>
<gene>
    <name evidence="2" type="ORF">LCGC14_0570680</name>
</gene>
<feature type="transmembrane region" description="Helical" evidence="1">
    <location>
        <begin position="142"/>
        <end position="161"/>
    </location>
</feature>
<dbReference type="AlphaFoldDB" id="A0A0F9RPF1"/>
<protein>
    <submittedName>
        <fullName evidence="2">Uncharacterized protein</fullName>
    </submittedName>
</protein>
<evidence type="ECO:0000256" key="1">
    <source>
        <dbReference type="SAM" id="Phobius"/>
    </source>
</evidence>
<keyword evidence="1" id="KW-0812">Transmembrane</keyword>
<dbReference type="EMBL" id="LAZR01000837">
    <property type="protein sequence ID" value="KKN56599.1"/>
    <property type="molecule type" value="Genomic_DNA"/>
</dbReference>
<proteinExistence type="predicted"/>
<accession>A0A0F9RPF1</accession>
<comment type="caution">
    <text evidence="2">The sequence shown here is derived from an EMBL/GenBank/DDBJ whole genome shotgun (WGS) entry which is preliminary data.</text>
</comment>
<keyword evidence="1" id="KW-0472">Membrane</keyword>